<keyword evidence="2" id="KW-1185">Reference proteome</keyword>
<accession>A0A4R8DGF6</accession>
<dbReference type="EMBL" id="SODV01000002">
    <property type="protein sequence ID" value="TDW96723.1"/>
    <property type="molecule type" value="Genomic_DNA"/>
</dbReference>
<gene>
    <name evidence="1" type="ORF">EDB95_4559</name>
</gene>
<name>A0A4R8DGF6_9BACT</name>
<dbReference type="AlphaFoldDB" id="A0A4R8DGF6"/>
<dbReference type="OrthoDB" id="9798714at2"/>
<evidence type="ECO:0000313" key="1">
    <source>
        <dbReference type="EMBL" id="TDW96723.1"/>
    </source>
</evidence>
<dbReference type="Proteomes" id="UP000294498">
    <property type="component" value="Unassembled WGS sequence"/>
</dbReference>
<protein>
    <submittedName>
        <fullName evidence="1">Uncharacterized protein</fullName>
    </submittedName>
</protein>
<organism evidence="1 2">
    <name type="scientific">Dinghuibacter silviterrae</name>
    <dbReference type="NCBI Taxonomy" id="1539049"/>
    <lineage>
        <taxon>Bacteria</taxon>
        <taxon>Pseudomonadati</taxon>
        <taxon>Bacteroidota</taxon>
        <taxon>Chitinophagia</taxon>
        <taxon>Chitinophagales</taxon>
        <taxon>Chitinophagaceae</taxon>
        <taxon>Dinghuibacter</taxon>
    </lineage>
</organism>
<reference evidence="1 2" key="1">
    <citation type="submission" date="2019-03" db="EMBL/GenBank/DDBJ databases">
        <title>Genomic Encyclopedia of Type Strains, Phase IV (KMG-IV): sequencing the most valuable type-strain genomes for metagenomic binning, comparative biology and taxonomic classification.</title>
        <authorList>
            <person name="Goeker M."/>
        </authorList>
    </citation>
    <scope>NUCLEOTIDE SEQUENCE [LARGE SCALE GENOMIC DNA]</scope>
    <source>
        <strain evidence="1 2">DSM 100059</strain>
    </source>
</reference>
<dbReference type="RefSeq" id="WP_133997663.1">
    <property type="nucleotide sequence ID" value="NZ_SODV01000002.1"/>
</dbReference>
<evidence type="ECO:0000313" key="2">
    <source>
        <dbReference type="Proteomes" id="UP000294498"/>
    </source>
</evidence>
<proteinExistence type="predicted"/>
<comment type="caution">
    <text evidence="1">The sequence shown here is derived from an EMBL/GenBank/DDBJ whole genome shotgun (WGS) entry which is preliminary data.</text>
</comment>
<sequence>MNILTLLLTAFCLTAPLQENGYLLQTDHYSILFPQKPTPQDQTVDSKIGPLHIHMQIYDASNAVGDGNVAYSVAETQYPDTSISSDRTDKLDKFFEATVNGAVNNVKGKLLSVAPIQLNGYPGRFLRIDYQDGVAVITMRAFLVKSTLYMMQTIAYTKNDHNAASEAFMKSFRLKTGK</sequence>